<dbReference type="OrthoDB" id="2488735at2"/>
<evidence type="ECO:0000259" key="1">
    <source>
        <dbReference type="Pfam" id="PF13229"/>
    </source>
</evidence>
<evidence type="ECO:0000313" key="2">
    <source>
        <dbReference type="EMBL" id="TNJ67749.1"/>
    </source>
</evidence>
<dbReference type="SUPFAM" id="SSF51126">
    <property type="entry name" value="Pectin lyase-like"/>
    <property type="match status" value="1"/>
</dbReference>
<dbReference type="InterPro" id="IPR006626">
    <property type="entry name" value="PbH1"/>
</dbReference>
<keyword evidence="3" id="KW-1185">Reference proteome</keyword>
<dbReference type="InterPro" id="IPR012334">
    <property type="entry name" value="Pectin_lyas_fold"/>
</dbReference>
<feature type="domain" description="Right handed beta helix" evidence="1">
    <location>
        <begin position="158"/>
        <end position="307"/>
    </location>
</feature>
<name>A0A5C4TH42_9BACL</name>
<dbReference type="InterPro" id="IPR011050">
    <property type="entry name" value="Pectin_lyase_fold/virulence"/>
</dbReference>
<gene>
    <name evidence="2" type="ORF">FE784_03070</name>
</gene>
<comment type="caution">
    <text evidence="2">The sequence shown here is derived from an EMBL/GenBank/DDBJ whole genome shotgun (WGS) entry which is preliminary data.</text>
</comment>
<dbReference type="Pfam" id="PF13229">
    <property type="entry name" value="Beta_helix"/>
    <property type="match status" value="1"/>
</dbReference>
<protein>
    <recommendedName>
        <fullName evidence="1">Right handed beta helix domain-containing protein</fullName>
    </recommendedName>
</protein>
<sequence length="584" mass="62443">MTDNMTDKQASRGAPMTKVGVAGVAVASEGILDRHGWEEANATNSPVTVLSASWFGVKGDGVTDDTAAFQAALNAASGKKLYVPKQEGAHYLTGQLYIPGNIVLELAPGTVIQAVDTLRVTAPYERLIRILNVSNVRIVGNGAVFRMNKSAYPAGEQAHIFDIGGSDNVTIEQVNANDSGGDGFYIGNYQATNSYCRNIVLRDCRADNNRRQGLSVISVDGLLVENCTFTNTIGTNPQAGVDIEPNGPTDRLKKIRLINCVSEGNKGRGFVSMIKKLSTASERIDIIFQNCVSRNNAFGFATVYGKDGTDAAQGEVKYIDCLAEYEKWSGFFELSSSADSVRTTYIRCTAYNCNTNNGTEAALSYAASFFISTVASEARSSAGNSHFYNCRSIDDRTPSFIRRGFATYALEGFTITDLVYRDCESVGHTVSPFEFDPHTRNVRVEQTASASYPQISTGAVGLNRLGGTIANLGAIEDVLLTLPPAAAVPNLKLPYRNANADTTLDGRDNHLIVDASAQPVIVSMPPASTVNGMKFTIKKADSGTNPVQITASGSETIDGGCTVVLTDAGEFRSFLSIGTAWITM</sequence>
<dbReference type="AlphaFoldDB" id="A0A5C4TH42"/>
<dbReference type="Gene3D" id="2.160.20.10">
    <property type="entry name" value="Single-stranded right-handed beta-helix, Pectin lyase-like"/>
    <property type="match status" value="1"/>
</dbReference>
<accession>A0A5C4TH42</accession>
<reference evidence="2 3" key="1">
    <citation type="submission" date="2019-05" db="EMBL/GenBank/DDBJ databases">
        <title>We sequenced the genome of Paenibacillus hemerocallicola KCTC 33185 for further insight into its adaptation and study the phylogeny of Paenibacillus.</title>
        <authorList>
            <person name="Narsing Rao M.P."/>
        </authorList>
    </citation>
    <scope>NUCLEOTIDE SEQUENCE [LARGE SCALE GENOMIC DNA]</scope>
    <source>
        <strain evidence="2 3">KCTC 33185</strain>
    </source>
</reference>
<dbReference type="InterPro" id="IPR039448">
    <property type="entry name" value="Beta_helix"/>
</dbReference>
<evidence type="ECO:0000313" key="3">
    <source>
        <dbReference type="Proteomes" id="UP000307943"/>
    </source>
</evidence>
<organism evidence="2 3">
    <name type="scientific">Paenibacillus hemerocallicola</name>
    <dbReference type="NCBI Taxonomy" id="1172614"/>
    <lineage>
        <taxon>Bacteria</taxon>
        <taxon>Bacillati</taxon>
        <taxon>Bacillota</taxon>
        <taxon>Bacilli</taxon>
        <taxon>Bacillales</taxon>
        <taxon>Paenibacillaceae</taxon>
        <taxon>Paenibacillus</taxon>
    </lineage>
</organism>
<dbReference type="Proteomes" id="UP000307943">
    <property type="component" value="Unassembled WGS sequence"/>
</dbReference>
<dbReference type="SMART" id="SM00710">
    <property type="entry name" value="PbH1"/>
    <property type="match status" value="4"/>
</dbReference>
<dbReference type="EMBL" id="VDCQ01000003">
    <property type="protein sequence ID" value="TNJ67749.1"/>
    <property type="molecule type" value="Genomic_DNA"/>
</dbReference>
<proteinExistence type="predicted"/>